<keyword evidence="1" id="KW-0732">Signal</keyword>
<reference evidence="2" key="1">
    <citation type="submission" date="2015-04" db="UniProtKB">
        <authorList>
            <consortium name="EnsemblPlants"/>
        </authorList>
    </citation>
    <scope>IDENTIFICATION</scope>
</reference>
<dbReference type="Proteomes" id="UP000026962">
    <property type="component" value="Chromosome 11"/>
</dbReference>
<organism evidence="2">
    <name type="scientific">Oryza punctata</name>
    <name type="common">Red rice</name>
    <dbReference type="NCBI Taxonomy" id="4537"/>
    <lineage>
        <taxon>Eukaryota</taxon>
        <taxon>Viridiplantae</taxon>
        <taxon>Streptophyta</taxon>
        <taxon>Embryophyta</taxon>
        <taxon>Tracheophyta</taxon>
        <taxon>Spermatophyta</taxon>
        <taxon>Magnoliopsida</taxon>
        <taxon>Liliopsida</taxon>
        <taxon>Poales</taxon>
        <taxon>Poaceae</taxon>
        <taxon>BOP clade</taxon>
        <taxon>Oryzoideae</taxon>
        <taxon>Oryzeae</taxon>
        <taxon>Oryzinae</taxon>
        <taxon>Oryza</taxon>
    </lineage>
</organism>
<dbReference type="AlphaFoldDB" id="A0A0E0MGG8"/>
<dbReference type="Gramene" id="OPUNC11G14440.1">
    <property type="protein sequence ID" value="OPUNC11G14440.1"/>
    <property type="gene ID" value="OPUNC11G14440"/>
</dbReference>
<dbReference type="eggNOG" id="ENOG502R4J5">
    <property type="taxonomic scope" value="Eukaryota"/>
</dbReference>
<keyword evidence="3" id="KW-1185">Reference proteome</keyword>
<accession>A0A0E0MGG8</accession>
<reference evidence="2" key="2">
    <citation type="submission" date="2018-05" db="EMBL/GenBank/DDBJ databases">
        <title>OpunRS2 (Oryza punctata Reference Sequence Version 2).</title>
        <authorList>
            <person name="Zhang J."/>
            <person name="Kudrna D."/>
            <person name="Lee S."/>
            <person name="Talag J."/>
            <person name="Welchert J."/>
            <person name="Wing R.A."/>
        </authorList>
    </citation>
    <scope>NUCLEOTIDE SEQUENCE [LARGE SCALE GENOMIC DNA]</scope>
</reference>
<evidence type="ECO:0000313" key="2">
    <source>
        <dbReference type="EnsemblPlants" id="OPUNC11G14440.1"/>
    </source>
</evidence>
<evidence type="ECO:0000313" key="3">
    <source>
        <dbReference type="Proteomes" id="UP000026962"/>
    </source>
</evidence>
<feature type="chain" id="PRO_5002367745" description="Pectinesterase inhibitor domain-containing protein" evidence="1">
    <location>
        <begin position="26"/>
        <end position="221"/>
    </location>
</feature>
<evidence type="ECO:0008006" key="4">
    <source>
        <dbReference type="Google" id="ProtNLM"/>
    </source>
</evidence>
<dbReference type="OMA" id="AEPPPCK"/>
<dbReference type="EnsemblPlants" id="OPUNC11G14440.1">
    <property type="protein sequence ID" value="OPUNC11G14440.1"/>
    <property type="gene ID" value="OPUNC11G14440"/>
</dbReference>
<sequence length="221" mass="24454">MASFTPNRSTLFFFLVILAAVFVSAAGAAASGSEQGRVLEEDQNIRYRVDDSELPNLYYEICMYAREHRPCRRVMATIPDLKFKLSGQVELAELLSHVIANRTAEAKALADPLLAAAEKKGGVLPKCLVFCADSLDEVSEVMSGLPKDIDVDRYPKVQSFLRKKFESGAEPPPCKRRCPDKTCTADEATIADKFHAIWALMDCAETLGQYYVLPPPPPPIR</sequence>
<proteinExistence type="predicted"/>
<protein>
    <recommendedName>
        <fullName evidence="4">Pectinesterase inhibitor domain-containing protein</fullName>
    </recommendedName>
</protein>
<dbReference type="HOGENOM" id="CLU_089467_0_0_1"/>
<feature type="signal peptide" evidence="1">
    <location>
        <begin position="1"/>
        <end position="25"/>
    </location>
</feature>
<name>A0A0E0MGG8_ORYPU</name>
<evidence type="ECO:0000256" key="1">
    <source>
        <dbReference type="SAM" id="SignalP"/>
    </source>
</evidence>